<feature type="compositionally biased region" description="Polar residues" evidence="6">
    <location>
        <begin position="294"/>
        <end position="305"/>
    </location>
</feature>
<evidence type="ECO:0000313" key="9">
    <source>
        <dbReference type="Proteomes" id="UP001201161"/>
    </source>
</evidence>
<comment type="caution">
    <text evidence="8">The sequence shown here is derived from an EMBL/GenBank/DDBJ whole genome shotgun (WGS) entry which is preliminary data.</text>
</comment>
<dbReference type="Gene3D" id="3.40.50.150">
    <property type="entry name" value="Vaccinia Virus protein VP39"/>
    <property type="match status" value="1"/>
</dbReference>
<dbReference type="Pfam" id="PF01739">
    <property type="entry name" value="CheR"/>
    <property type="match status" value="1"/>
</dbReference>
<keyword evidence="9" id="KW-1185">Reference proteome</keyword>
<dbReference type="SUPFAM" id="SSF53335">
    <property type="entry name" value="S-adenosyl-L-methionine-dependent methyltransferases"/>
    <property type="match status" value="1"/>
</dbReference>
<dbReference type="InterPro" id="IPR022642">
    <property type="entry name" value="CheR_C"/>
</dbReference>
<dbReference type="InterPro" id="IPR029063">
    <property type="entry name" value="SAM-dependent_MTases_sf"/>
</dbReference>
<comment type="catalytic activity">
    <reaction evidence="1">
        <text>L-glutamyl-[protein] + S-adenosyl-L-methionine = [protein]-L-glutamate 5-O-methyl ester + S-adenosyl-L-homocysteine</text>
        <dbReference type="Rhea" id="RHEA:24452"/>
        <dbReference type="Rhea" id="RHEA-COMP:10208"/>
        <dbReference type="Rhea" id="RHEA-COMP:10311"/>
        <dbReference type="ChEBI" id="CHEBI:29973"/>
        <dbReference type="ChEBI" id="CHEBI:57856"/>
        <dbReference type="ChEBI" id="CHEBI:59789"/>
        <dbReference type="ChEBI" id="CHEBI:82795"/>
        <dbReference type="EC" id="2.1.1.80"/>
    </reaction>
</comment>
<dbReference type="SMART" id="SM00138">
    <property type="entry name" value="MeTrc"/>
    <property type="match status" value="1"/>
</dbReference>
<evidence type="ECO:0000313" key="8">
    <source>
        <dbReference type="EMBL" id="MCF6378408.1"/>
    </source>
</evidence>
<keyword evidence="5" id="KW-0949">S-adenosyl-L-methionine</keyword>
<dbReference type="Gene3D" id="1.10.155.10">
    <property type="entry name" value="Chemotaxis receptor methyltransferase CheR, N-terminal domain"/>
    <property type="match status" value="1"/>
</dbReference>
<dbReference type="InterPro" id="IPR050903">
    <property type="entry name" value="Bact_Chemotaxis_MeTrfase"/>
</dbReference>
<evidence type="ECO:0000256" key="2">
    <source>
        <dbReference type="ARBA" id="ARBA00012534"/>
    </source>
</evidence>
<dbReference type="PROSITE" id="PS50123">
    <property type="entry name" value="CHER"/>
    <property type="match status" value="1"/>
</dbReference>
<feature type="domain" description="CheR-type methyltransferase" evidence="7">
    <location>
        <begin position="1"/>
        <end position="249"/>
    </location>
</feature>
<keyword evidence="3" id="KW-0489">Methyltransferase</keyword>
<evidence type="ECO:0000256" key="1">
    <source>
        <dbReference type="ARBA" id="ARBA00001541"/>
    </source>
</evidence>
<organism evidence="8 9">
    <name type="scientific">Nocardioides potassii</name>
    <dbReference type="NCBI Taxonomy" id="2911371"/>
    <lineage>
        <taxon>Bacteria</taxon>
        <taxon>Bacillati</taxon>
        <taxon>Actinomycetota</taxon>
        <taxon>Actinomycetes</taxon>
        <taxon>Propionibacteriales</taxon>
        <taxon>Nocardioidaceae</taxon>
        <taxon>Nocardioides</taxon>
    </lineage>
</organism>
<keyword evidence="4" id="KW-0808">Transferase</keyword>
<sequence length="305" mass="33220">MSLSSQSFAYVADLVRREAAIVLEPGKEYLVEARLQPLARAHGPAGIDAYVAFLQSPGGYGARAEVVEALTTNETSWFRDREPFDVLVSHVIPDLLARTATRRKITVWSAACSSGQEAYTIAMLMAEHVVPRGWQVEILATDIAPGMVARTREGRYSQLEIGRGLPAPLMVKHFQRVGTQWQVSDQLRSMVRAQVLNLAAPLPLMPVFDLVFLRNVLIYFDQPTKRSVLGRVRKAMSPEGYLFLGGAETTLGIDESWHRTPVGRLTLNRPGPPATAATGAAPAAPAAPPPRTFSGVSPATRQKAI</sequence>
<proteinExistence type="predicted"/>
<dbReference type="Proteomes" id="UP001201161">
    <property type="component" value="Unassembled WGS sequence"/>
</dbReference>
<evidence type="ECO:0000256" key="6">
    <source>
        <dbReference type="SAM" id="MobiDB-lite"/>
    </source>
</evidence>
<gene>
    <name evidence="8" type="ORF">L2K70_12410</name>
</gene>
<dbReference type="SUPFAM" id="SSF47757">
    <property type="entry name" value="Chemotaxis receptor methyltransferase CheR, N-terminal domain"/>
    <property type="match status" value="1"/>
</dbReference>
<name>A0ABS9HE74_9ACTN</name>
<feature type="region of interest" description="Disordered" evidence="6">
    <location>
        <begin position="268"/>
        <end position="305"/>
    </location>
</feature>
<dbReference type="InterPro" id="IPR022641">
    <property type="entry name" value="CheR_N"/>
</dbReference>
<accession>A0ABS9HE74</accession>
<dbReference type="InterPro" id="IPR036804">
    <property type="entry name" value="CheR_N_sf"/>
</dbReference>
<dbReference type="EMBL" id="JAKJHZ010000007">
    <property type="protein sequence ID" value="MCF6378408.1"/>
    <property type="molecule type" value="Genomic_DNA"/>
</dbReference>
<evidence type="ECO:0000256" key="3">
    <source>
        <dbReference type="ARBA" id="ARBA00022603"/>
    </source>
</evidence>
<evidence type="ECO:0000259" key="7">
    <source>
        <dbReference type="PROSITE" id="PS50123"/>
    </source>
</evidence>
<protein>
    <recommendedName>
        <fullName evidence="2">protein-glutamate O-methyltransferase</fullName>
        <ecNumber evidence="2">2.1.1.80</ecNumber>
    </recommendedName>
</protein>
<dbReference type="Pfam" id="PF03705">
    <property type="entry name" value="CheR_N"/>
    <property type="match status" value="1"/>
</dbReference>
<reference evidence="8 9" key="1">
    <citation type="submission" date="2022-01" db="EMBL/GenBank/DDBJ databases">
        <title>Nocardioides sp. nov., an actinomycete isolated from mining soil.</title>
        <authorList>
            <person name="Liu L."/>
        </authorList>
    </citation>
    <scope>NUCLEOTIDE SEQUENCE [LARGE SCALE GENOMIC DNA]</scope>
    <source>
        <strain evidence="8 9">KLBMP 9356</strain>
    </source>
</reference>
<feature type="compositionally biased region" description="Low complexity" evidence="6">
    <location>
        <begin position="274"/>
        <end position="284"/>
    </location>
</feature>
<dbReference type="PRINTS" id="PR00996">
    <property type="entry name" value="CHERMTFRASE"/>
</dbReference>
<dbReference type="InterPro" id="IPR000780">
    <property type="entry name" value="CheR_MeTrfase"/>
</dbReference>
<evidence type="ECO:0000256" key="5">
    <source>
        <dbReference type="ARBA" id="ARBA00022691"/>
    </source>
</evidence>
<dbReference type="PANTHER" id="PTHR24422:SF21">
    <property type="entry name" value="CHEMOTAXIS PROTEIN METHYLTRANSFERASE 1"/>
    <property type="match status" value="1"/>
</dbReference>
<evidence type="ECO:0000256" key="4">
    <source>
        <dbReference type="ARBA" id="ARBA00022679"/>
    </source>
</evidence>
<dbReference type="PANTHER" id="PTHR24422">
    <property type="entry name" value="CHEMOTAXIS PROTEIN METHYLTRANSFERASE"/>
    <property type="match status" value="1"/>
</dbReference>
<dbReference type="EC" id="2.1.1.80" evidence="2"/>
<dbReference type="RefSeq" id="WP_236402359.1">
    <property type="nucleotide sequence ID" value="NZ_JAKJHZ010000007.1"/>
</dbReference>